<gene>
    <name evidence="1" type="ORF">AVEN_187866_1</name>
</gene>
<keyword evidence="2" id="KW-1185">Reference proteome</keyword>
<evidence type="ECO:0000313" key="1">
    <source>
        <dbReference type="EMBL" id="GBM07316.1"/>
    </source>
</evidence>
<organism evidence="1 2">
    <name type="scientific">Araneus ventricosus</name>
    <name type="common">Orbweaver spider</name>
    <name type="synonym">Epeira ventricosa</name>
    <dbReference type="NCBI Taxonomy" id="182803"/>
    <lineage>
        <taxon>Eukaryota</taxon>
        <taxon>Metazoa</taxon>
        <taxon>Ecdysozoa</taxon>
        <taxon>Arthropoda</taxon>
        <taxon>Chelicerata</taxon>
        <taxon>Arachnida</taxon>
        <taxon>Araneae</taxon>
        <taxon>Araneomorphae</taxon>
        <taxon>Entelegynae</taxon>
        <taxon>Araneoidea</taxon>
        <taxon>Araneidae</taxon>
        <taxon>Araneus</taxon>
    </lineage>
</organism>
<protein>
    <submittedName>
        <fullName evidence="1">Uncharacterized protein</fullName>
    </submittedName>
</protein>
<dbReference type="Proteomes" id="UP000499080">
    <property type="component" value="Unassembled WGS sequence"/>
</dbReference>
<reference evidence="1 2" key="1">
    <citation type="journal article" date="2019" name="Sci. Rep.">
        <title>Orb-weaving spider Araneus ventricosus genome elucidates the spidroin gene catalogue.</title>
        <authorList>
            <person name="Kono N."/>
            <person name="Nakamura H."/>
            <person name="Ohtoshi R."/>
            <person name="Moran D.A.P."/>
            <person name="Shinohara A."/>
            <person name="Yoshida Y."/>
            <person name="Fujiwara M."/>
            <person name="Mori M."/>
            <person name="Tomita M."/>
            <person name="Arakawa K."/>
        </authorList>
    </citation>
    <scope>NUCLEOTIDE SEQUENCE [LARGE SCALE GENOMIC DNA]</scope>
</reference>
<sequence>MCSLFAFLNRPYQLFTICIERIIIAALKILLVRPFFQLPKFSQAFQCKKVPHPWPILCLTCQRLPNESDCSSQNKEAIESSNFYIVLSFLRCETSTAPQQIHDNCTNQATTIKIRLDFCKEKAD</sequence>
<comment type="caution">
    <text evidence="1">The sequence shown here is derived from an EMBL/GenBank/DDBJ whole genome shotgun (WGS) entry which is preliminary data.</text>
</comment>
<dbReference type="AlphaFoldDB" id="A0A4Y2CTS7"/>
<evidence type="ECO:0000313" key="2">
    <source>
        <dbReference type="Proteomes" id="UP000499080"/>
    </source>
</evidence>
<dbReference type="EMBL" id="BGPR01000241">
    <property type="protein sequence ID" value="GBM07316.1"/>
    <property type="molecule type" value="Genomic_DNA"/>
</dbReference>
<proteinExistence type="predicted"/>
<accession>A0A4Y2CTS7</accession>
<name>A0A4Y2CTS7_ARAVE</name>